<gene>
    <name evidence="2" type="ORF">ACFYTH_17090</name>
</gene>
<feature type="domain" description="Mycothiol-dependent maleylpyruvate isomerase metal-binding" evidence="1">
    <location>
        <begin position="15"/>
        <end position="122"/>
    </location>
</feature>
<organism evidence="2 3">
    <name type="scientific">Nocardia africana</name>
    <dbReference type="NCBI Taxonomy" id="134964"/>
    <lineage>
        <taxon>Bacteria</taxon>
        <taxon>Bacillati</taxon>
        <taxon>Actinomycetota</taxon>
        <taxon>Actinomycetes</taxon>
        <taxon>Mycobacteriales</taxon>
        <taxon>Nocardiaceae</taxon>
        <taxon>Nocardia</taxon>
    </lineage>
</organism>
<dbReference type="Gene3D" id="1.20.120.450">
    <property type="entry name" value="dinb family like domain"/>
    <property type="match status" value="1"/>
</dbReference>
<dbReference type="PANTHER" id="PTHR40758">
    <property type="entry name" value="CONSERVED PROTEIN"/>
    <property type="match status" value="1"/>
</dbReference>
<name>A0ABW6NIT6_9NOCA</name>
<dbReference type="InterPro" id="IPR017517">
    <property type="entry name" value="Maleyloyr_isom"/>
</dbReference>
<keyword evidence="2" id="KW-0413">Isomerase</keyword>
<dbReference type="PANTHER" id="PTHR40758:SF1">
    <property type="entry name" value="CONSERVED PROTEIN"/>
    <property type="match status" value="1"/>
</dbReference>
<dbReference type="GO" id="GO:0016853">
    <property type="term" value="F:isomerase activity"/>
    <property type="evidence" value="ECO:0007669"/>
    <property type="project" value="UniProtKB-KW"/>
</dbReference>
<reference evidence="2 3" key="1">
    <citation type="submission" date="2024-10" db="EMBL/GenBank/DDBJ databases">
        <title>The Natural Products Discovery Center: Release of the First 8490 Sequenced Strains for Exploring Actinobacteria Biosynthetic Diversity.</title>
        <authorList>
            <person name="Kalkreuter E."/>
            <person name="Kautsar S.A."/>
            <person name="Yang D."/>
            <person name="Bader C.D."/>
            <person name="Teijaro C.N."/>
            <person name="Fluegel L."/>
            <person name="Davis C.M."/>
            <person name="Simpson J.R."/>
            <person name="Lauterbach L."/>
            <person name="Steele A.D."/>
            <person name="Gui C."/>
            <person name="Meng S."/>
            <person name="Li G."/>
            <person name="Viehrig K."/>
            <person name="Ye F."/>
            <person name="Su P."/>
            <person name="Kiefer A.F."/>
            <person name="Nichols A."/>
            <person name="Cepeda A.J."/>
            <person name="Yan W."/>
            <person name="Fan B."/>
            <person name="Jiang Y."/>
            <person name="Adhikari A."/>
            <person name="Zheng C.-J."/>
            <person name="Schuster L."/>
            <person name="Cowan T.M."/>
            <person name="Smanski M.J."/>
            <person name="Chevrette M.G."/>
            <person name="De Carvalho L.P.S."/>
            <person name="Shen B."/>
        </authorList>
    </citation>
    <scope>NUCLEOTIDE SEQUENCE [LARGE SCALE GENOMIC DNA]</scope>
    <source>
        <strain evidence="2 3">NPDC004550</strain>
    </source>
</reference>
<keyword evidence="3" id="KW-1185">Reference proteome</keyword>
<dbReference type="NCBIfam" id="TIGR03083">
    <property type="entry name" value="maleylpyruvate isomerase family mycothiol-dependent enzyme"/>
    <property type="match status" value="1"/>
</dbReference>
<evidence type="ECO:0000313" key="2">
    <source>
        <dbReference type="EMBL" id="MFF0455082.1"/>
    </source>
</evidence>
<dbReference type="Pfam" id="PF11716">
    <property type="entry name" value="MDMPI_N"/>
    <property type="match status" value="1"/>
</dbReference>
<dbReference type="Proteomes" id="UP001601521">
    <property type="component" value="Unassembled WGS sequence"/>
</dbReference>
<dbReference type="EMBL" id="JBIALX010000006">
    <property type="protein sequence ID" value="MFF0455082.1"/>
    <property type="molecule type" value="Genomic_DNA"/>
</dbReference>
<proteinExistence type="predicted"/>
<dbReference type="InterPro" id="IPR024344">
    <property type="entry name" value="MDMPI_metal-binding"/>
</dbReference>
<accession>A0ABW6NIT6</accession>
<dbReference type="SUPFAM" id="SSF109854">
    <property type="entry name" value="DinB/YfiT-like putative metalloenzymes"/>
    <property type="match status" value="1"/>
</dbReference>
<comment type="caution">
    <text evidence="2">The sequence shown here is derived from an EMBL/GenBank/DDBJ whole genome shotgun (WGS) entry which is preliminary data.</text>
</comment>
<sequence>MDDSRRRAALVSEGDAIAAIPREAYGAPVAACPGWDVARLITHLGRVHRWATGFLRGEEAPVPRPEGENLSGWYRESRDLLLRQLDGMDLDAEVDTLIGRRTARFWLRRQAHETAMHRWDAQDAVRPGAAAPIDADFAGDGIDEWLHVFVPRFLARVDVPRDLAGAATQFTCTDLDLPPWTLRLTHPEPTIDYGAAAADTVLSGRAADLLLTVWHREPATPPEATDAGLARRVLDLIHVT</sequence>
<dbReference type="InterPro" id="IPR034660">
    <property type="entry name" value="DinB/YfiT-like"/>
</dbReference>
<evidence type="ECO:0000313" key="3">
    <source>
        <dbReference type="Proteomes" id="UP001601521"/>
    </source>
</evidence>
<dbReference type="RefSeq" id="WP_387251967.1">
    <property type="nucleotide sequence ID" value="NZ_JBIALX010000006.1"/>
</dbReference>
<evidence type="ECO:0000259" key="1">
    <source>
        <dbReference type="Pfam" id="PF11716"/>
    </source>
</evidence>
<protein>
    <submittedName>
        <fullName evidence="2">Maleylpyruvate isomerase N-terminal domain-containing protein</fullName>
    </submittedName>
</protein>